<dbReference type="Proteomes" id="UP000319836">
    <property type="component" value="Unassembled WGS sequence"/>
</dbReference>
<accession>A0A538UAH0</accession>
<reference evidence="1 2" key="1">
    <citation type="journal article" date="2019" name="Nat. Microbiol.">
        <title>Mediterranean grassland soil C-N compound turnover is dependent on rainfall and depth, and is mediated by genomically divergent microorganisms.</title>
        <authorList>
            <person name="Diamond S."/>
            <person name="Andeer P.F."/>
            <person name="Li Z."/>
            <person name="Crits-Christoph A."/>
            <person name="Burstein D."/>
            <person name="Anantharaman K."/>
            <person name="Lane K.R."/>
            <person name="Thomas B.C."/>
            <person name="Pan C."/>
            <person name="Northen T.R."/>
            <person name="Banfield J.F."/>
        </authorList>
    </citation>
    <scope>NUCLEOTIDE SEQUENCE [LARGE SCALE GENOMIC DNA]</scope>
    <source>
        <strain evidence="1">WS_10</strain>
    </source>
</reference>
<sequence>MAVVFFVVLAGGAGSARRLSAFPGGTPRFVTNAGPYCAFCHSSVSKEQLRDMPPEAQASQLPEGRHFSEINGGEENYQKLSPADREKLIAAIKTLDAHSGVSIVASSARVRPSGPLTVTVTTRGGAGPVVGVMLVDTDLRNQSSPIQTEGFAITEPPRITGPDGKPQTRFLDGRMAGLSKDINYVNVVDVKSDPDAGTYAACKVVYALRAPARPGNYTVTAAYLYGTEKATAIGRVEGPGGRVLPVGGRDAHAGRIAFAKPLKIAVR</sequence>
<proteinExistence type="predicted"/>
<evidence type="ECO:0000313" key="2">
    <source>
        <dbReference type="Proteomes" id="UP000319836"/>
    </source>
</evidence>
<organism evidence="1 2">
    <name type="scientific">Eiseniibacteriota bacterium</name>
    <dbReference type="NCBI Taxonomy" id="2212470"/>
    <lineage>
        <taxon>Bacteria</taxon>
        <taxon>Candidatus Eiseniibacteriota</taxon>
    </lineage>
</organism>
<protein>
    <submittedName>
        <fullName evidence="1">Uncharacterized protein</fullName>
    </submittedName>
</protein>
<comment type="caution">
    <text evidence="1">The sequence shown here is derived from an EMBL/GenBank/DDBJ whole genome shotgun (WGS) entry which is preliminary data.</text>
</comment>
<evidence type="ECO:0000313" key="1">
    <source>
        <dbReference type="EMBL" id="TMQ72874.1"/>
    </source>
</evidence>
<dbReference type="EMBL" id="VBPA01000034">
    <property type="protein sequence ID" value="TMQ72874.1"/>
    <property type="molecule type" value="Genomic_DNA"/>
</dbReference>
<gene>
    <name evidence="1" type="ORF">E6K80_01565</name>
</gene>
<name>A0A538UAH0_UNCEI</name>
<dbReference type="AlphaFoldDB" id="A0A538UAH0"/>